<dbReference type="SMART" id="SM00336">
    <property type="entry name" value="BBOX"/>
    <property type="match status" value="1"/>
</dbReference>
<dbReference type="GO" id="GO:0006355">
    <property type="term" value="P:regulation of DNA-templated transcription"/>
    <property type="evidence" value="ECO:0007669"/>
    <property type="project" value="TreeGrafter"/>
</dbReference>
<keyword evidence="3" id="KW-0479">Metal-binding</keyword>
<reference evidence="11" key="1">
    <citation type="submission" date="2021-08" db="EMBL/GenBank/DDBJ databases">
        <title>WGS assembly of Ceratopteris richardii.</title>
        <authorList>
            <person name="Marchant D.B."/>
            <person name="Chen G."/>
            <person name="Jenkins J."/>
            <person name="Shu S."/>
            <person name="Leebens-Mack J."/>
            <person name="Grimwood J."/>
            <person name="Schmutz J."/>
            <person name="Soltis P."/>
            <person name="Soltis D."/>
            <person name="Chen Z.-H."/>
        </authorList>
    </citation>
    <scope>NUCLEOTIDE SEQUENCE</scope>
    <source>
        <strain evidence="11">Whitten #5841</strain>
        <tissue evidence="11">Leaf</tissue>
    </source>
</reference>
<dbReference type="AlphaFoldDB" id="A0A8T2UB31"/>
<dbReference type="Pfam" id="PF00643">
    <property type="entry name" value="zf-B_box"/>
    <property type="match status" value="1"/>
</dbReference>
<organism evidence="11 12">
    <name type="scientific">Ceratopteris richardii</name>
    <name type="common">Triangle waterfern</name>
    <dbReference type="NCBI Taxonomy" id="49495"/>
    <lineage>
        <taxon>Eukaryota</taxon>
        <taxon>Viridiplantae</taxon>
        <taxon>Streptophyta</taxon>
        <taxon>Embryophyta</taxon>
        <taxon>Tracheophyta</taxon>
        <taxon>Polypodiopsida</taxon>
        <taxon>Polypodiidae</taxon>
        <taxon>Polypodiales</taxon>
        <taxon>Pteridineae</taxon>
        <taxon>Pteridaceae</taxon>
        <taxon>Parkerioideae</taxon>
        <taxon>Ceratopteris</taxon>
    </lineage>
</organism>
<evidence type="ECO:0000256" key="8">
    <source>
        <dbReference type="SAM" id="MobiDB-lite"/>
    </source>
</evidence>
<dbReference type="InterPro" id="IPR000315">
    <property type="entry name" value="Znf_B-box"/>
</dbReference>
<dbReference type="Pfam" id="PF06203">
    <property type="entry name" value="CCT"/>
    <property type="match status" value="1"/>
</dbReference>
<name>A0A8T2UB31_CERRI</name>
<dbReference type="InterPro" id="IPR010402">
    <property type="entry name" value="CCT_domain"/>
</dbReference>
<keyword evidence="5 7" id="KW-0539">Nucleus</keyword>
<keyword evidence="4" id="KW-0862">Zinc</keyword>
<evidence type="ECO:0000313" key="12">
    <source>
        <dbReference type="Proteomes" id="UP000825935"/>
    </source>
</evidence>
<protein>
    <submittedName>
        <fullName evidence="11">Uncharacterized protein</fullName>
    </submittedName>
</protein>
<dbReference type="PANTHER" id="PTHR31874:SF1">
    <property type="entry name" value="ZINC FINGER PROTEIN CONSTANS-LIKE 6"/>
    <property type="match status" value="1"/>
</dbReference>
<dbReference type="OrthoDB" id="153872at2759"/>
<evidence type="ECO:0000259" key="9">
    <source>
        <dbReference type="PROSITE" id="PS50119"/>
    </source>
</evidence>
<evidence type="ECO:0000256" key="2">
    <source>
        <dbReference type="ARBA" id="ARBA00010024"/>
    </source>
</evidence>
<accession>A0A8T2UB31</accession>
<dbReference type="InterPro" id="IPR052453">
    <property type="entry name" value="CONSTANS-like_ZF"/>
</dbReference>
<dbReference type="GO" id="GO:0008270">
    <property type="term" value="F:zinc ion binding"/>
    <property type="evidence" value="ECO:0007669"/>
    <property type="project" value="UniProtKB-KW"/>
</dbReference>
<dbReference type="EMBL" id="CM035413">
    <property type="protein sequence ID" value="KAH7431868.1"/>
    <property type="molecule type" value="Genomic_DNA"/>
</dbReference>
<evidence type="ECO:0000256" key="3">
    <source>
        <dbReference type="ARBA" id="ARBA00022723"/>
    </source>
</evidence>
<comment type="similarity">
    <text evidence="2">Belongs to the CONSTANS family.</text>
</comment>
<evidence type="ECO:0000256" key="1">
    <source>
        <dbReference type="ARBA" id="ARBA00004123"/>
    </source>
</evidence>
<feature type="domain" description="B box-type" evidence="9">
    <location>
        <begin position="26"/>
        <end position="73"/>
    </location>
</feature>
<dbReference type="InterPro" id="IPR049808">
    <property type="entry name" value="CONSTANS-like_Bbox1"/>
</dbReference>
<sequence length="681" mass="74868">MAVCEKPRSAVPPGRSAMAGMVISGRSARACDVCGKERARWHCRADAAYLCERCDRSVHSANAVAKRHERVRLGPSSGVITRTTDLFRTPTISESSSLASLKKAHSSITSKELKRGIAATSPSSLPDRVKKQKISCAGKSFEGETTGCDPSESPFSSNTVDAISEVQELHTAVDVSSPPRDISSVFLFHKRPRSNLRCKPRSLHSLSHINGFISADSPQNYSEIGAFLASPHGLMIDNPRNKPDFFAELAISNKAPFVKLEPCSPLDVGSQLKVPDYQDDDPLFERLFDFGSLEEDDLFLHQVPVYNPQQTKDPLVSMANAEEYAEFEDEKPAIKVEASSFVACGDAHDQCADGNCPQHDHLASSSSRSLTSGISPGASEFPSFAERSDENGAIDNDVGILDQLDFDYMLEGDEDEPDEEMTQISISDMDIPLSDDMDVCTCSTTTEESGAGHAHNTCSYHIILDSVSSQYVVGNHADFASGLVSDALAAETRCTWLPKVKEENLSELHGLDHRAVDEYSDHEVKSECGVYNDHGADGAVDSETRRQSLTARASCHLNDFPSGFKLGLKLNVEDVLSSWSNRGSLWTDGHGPSDIDKCLDFLGGCFVPDMLTSETEVGQQLVPTLCLNTTRNVEVTRKQSVLRYREKRRTRLFSKKIRYEVRRLNAEKRPRMKGRFVKKTA</sequence>
<dbReference type="Proteomes" id="UP000825935">
    <property type="component" value="Chromosome 8"/>
</dbReference>
<proteinExistence type="inferred from homology"/>
<evidence type="ECO:0000256" key="6">
    <source>
        <dbReference type="PROSITE-ProRule" id="PRU00024"/>
    </source>
</evidence>
<dbReference type="PANTHER" id="PTHR31874">
    <property type="entry name" value="CCT MOTIF FAMILY PROTEIN, EXPRESSED"/>
    <property type="match status" value="1"/>
</dbReference>
<dbReference type="GO" id="GO:0005634">
    <property type="term" value="C:nucleus"/>
    <property type="evidence" value="ECO:0007669"/>
    <property type="project" value="UniProtKB-SubCell"/>
</dbReference>
<evidence type="ECO:0000256" key="5">
    <source>
        <dbReference type="ARBA" id="ARBA00023242"/>
    </source>
</evidence>
<feature type="compositionally biased region" description="Low complexity" evidence="8">
    <location>
        <begin position="364"/>
        <end position="375"/>
    </location>
</feature>
<evidence type="ECO:0000256" key="7">
    <source>
        <dbReference type="PROSITE-ProRule" id="PRU00357"/>
    </source>
</evidence>
<comment type="subcellular location">
    <subcellularLocation>
        <location evidence="1 7">Nucleus</location>
    </subcellularLocation>
</comment>
<evidence type="ECO:0000256" key="4">
    <source>
        <dbReference type="ARBA" id="ARBA00022833"/>
    </source>
</evidence>
<dbReference type="CDD" id="cd19821">
    <property type="entry name" value="Bbox1_BBX-like"/>
    <property type="match status" value="1"/>
</dbReference>
<keyword evidence="12" id="KW-1185">Reference proteome</keyword>
<dbReference type="PROSITE" id="PS50119">
    <property type="entry name" value="ZF_BBOX"/>
    <property type="match status" value="1"/>
</dbReference>
<evidence type="ECO:0000259" key="10">
    <source>
        <dbReference type="PROSITE" id="PS51017"/>
    </source>
</evidence>
<keyword evidence="6" id="KW-0863">Zinc-finger</keyword>
<dbReference type="PROSITE" id="PS51017">
    <property type="entry name" value="CCT"/>
    <property type="match status" value="1"/>
</dbReference>
<feature type="region of interest" description="Disordered" evidence="8">
    <location>
        <begin position="359"/>
        <end position="396"/>
    </location>
</feature>
<comment type="caution">
    <text evidence="11">The sequence shown here is derived from an EMBL/GenBank/DDBJ whole genome shotgun (WGS) entry which is preliminary data.</text>
</comment>
<evidence type="ECO:0000313" key="11">
    <source>
        <dbReference type="EMBL" id="KAH7431868.1"/>
    </source>
</evidence>
<feature type="domain" description="CCT" evidence="10">
    <location>
        <begin position="637"/>
        <end position="679"/>
    </location>
</feature>
<gene>
    <name evidence="11" type="ORF">KP509_08G070500</name>
</gene>